<evidence type="ECO:0000256" key="7">
    <source>
        <dbReference type="SAM" id="MobiDB-lite"/>
    </source>
</evidence>
<dbReference type="PANTHER" id="PTHR34583:SF2">
    <property type="entry name" value="ANTIPORTER SUBUNIT MNHC2-RELATED"/>
    <property type="match status" value="1"/>
</dbReference>
<feature type="transmembrane region" description="Helical" evidence="8">
    <location>
        <begin position="6"/>
        <end position="23"/>
    </location>
</feature>
<dbReference type="NCBIfam" id="NF005929">
    <property type="entry name" value="PRK07946.1"/>
    <property type="match status" value="1"/>
</dbReference>
<protein>
    <submittedName>
        <fullName evidence="9">Na(+)/H(+) antiporter subunit C</fullName>
    </submittedName>
</protein>
<evidence type="ECO:0000256" key="8">
    <source>
        <dbReference type="SAM" id="Phobius"/>
    </source>
</evidence>
<dbReference type="Pfam" id="PF00420">
    <property type="entry name" value="Oxidored_q2"/>
    <property type="match status" value="1"/>
</dbReference>
<keyword evidence="3" id="KW-1003">Cell membrane</keyword>
<dbReference type="InterPro" id="IPR039428">
    <property type="entry name" value="NUOK/Mnh_C1-like"/>
</dbReference>
<comment type="similarity">
    <text evidence="2">Belongs to the CPA3 antiporters (TC 2.A.63) subunit C family.</text>
</comment>
<gene>
    <name evidence="9" type="ORF">DDQ50_05845</name>
</gene>
<reference evidence="9 10" key="1">
    <citation type="submission" date="2018-05" db="EMBL/GenBank/DDBJ databases">
        <title>Amnibacterium sp. M8JJ-5, whole genome shotgun sequence.</title>
        <authorList>
            <person name="Tuo L."/>
        </authorList>
    </citation>
    <scope>NUCLEOTIDE SEQUENCE [LARGE SCALE GENOMIC DNA]</scope>
    <source>
        <strain evidence="9 10">M8JJ-5</strain>
    </source>
</reference>
<name>A0A2V1HTQ0_9MICO</name>
<feature type="transmembrane region" description="Helical" evidence="8">
    <location>
        <begin position="30"/>
        <end position="53"/>
    </location>
</feature>
<dbReference type="RefSeq" id="WP_116755709.1">
    <property type="nucleotide sequence ID" value="NZ_JBHUEX010000001.1"/>
</dbReference>
<evidence type="ECO:0000256" key="6">
    <source>
        <dbReference type="ARBA" id="ARBA00023136"/>
    </source>
</evidence>
<evidence type="ECO:0000256" key="4">
    <source>
        <dbReference type="ARBA" id="ARBA00022692"/>
    </source>
</evidence>
<evidence type="ECO:0000256" key="2">
    <source>
        <dbReference type="ARBA" id="ARBA00010388"/>
    </source>
</evidence>
<evidence type="ECO:0000256" key="1">
    <source>
        <dbReference type="ARBA" id="ARBA00004651"/>
    </source>
</evidence>
<evidence type="ECO:0000313" key="9">
    <source>
        <dbReference type="EMBL" id="PVZ95975.1"/>
    </source>
</evidence>
<comment type="subcellular location">
    <subcellularLocation>
        <location evidence="1">Cell membrane</location>
        <topology evidence="1">Multi-pass membrane protein</topology>
    </subcellularLocation>
</comment>
<comment type="caution">
    <text evidence="9">The sequence shown here is derived from an EMBL/GenBank/DDBJ whole genome shotgun (WGS) entry which is preliminary data.</text>
</comment>
<keyword evidence="6 8" id="KW-0472">Membrane</keyword>
<feature type="transmembrane region" description="Helical" evidence="8">
    <location>
        <begin position="73"/>
        <end position="95"/>
    </location>
</feature>
<sequence length="139" mass="14813">MTVSLALLVTMAVLYACGVYLLLEKSMTRVVIGFLLIGNATNILLLVVSGRAGDAPIMDGRSDPGDLSDPLPQALILTAIVITFAVSAFLLALVYRSWRLGNADSLSADPEDVAIRTRRAAEAETPDADEDDTEFGDRS</sequence>
<dbReference type="InterPro" id="IPR050601">
    <property type="entry name" value="CPA3_antiporter_subunitC"/>
</dbReference>
<keyword evidence="10" id="KW-1185">Reference proteome</keyword>
<proteinExistence type="inferred from homology"/>
<evidence type="ECO:0000256" key="5">
    <source>
        <dbReference type="ARBA" id="ARBA00022989"/>
    </source>
</evidence>
<dbReference type="PANTHER" id="PTHR34583">
    <property type="entry name" value="ANTIPORTER SUBUNIT MNHC2-RELATED"/>
    <property type="match status" value="1"/>
</dbReference>
<dbReference type="Gene3D" id="1.10.287.3510">
    <property type="match status" value="1"/>
</dbReference>
<dbReference type="GO" id="GO:0005886">
    <property type="term" value="C:plasma membrane"/>
    <property type="evidence" value="ECO:0007669"/>
    <property type="project" value="UniProtKB-SubCell"/>
</dbReference>
<dbReference type="EMBL" id="QEOP01000001">
    <property type="protein sequence ID" value="PVZ95975.1"/>
    <property type="molecule type" value="Genomic_DNA"/>
</dbReference>
<organism evidence="9 10">
    <name type="scientific">Amnibacterium flavum</name>
    <dbReference type="NCBI Taxonomy" id="2173173"/>
    <lineage>
        <taxon>Bacteria</taxon>
        <taxon>Bacillati</taxon>
        <taxon>Actinomycetota</taxon>
        <taxon>Actinomycetes</taxon>
        <taxon>Micrococcales</taxon>
        <taxon>Microbacteriaceae</taxon>
        <taxon>Amnibacterium</taxon>
    </lineage>
</organism>
<evidence type="ECO:0000313" key="10">
    <source>
        <dbReference type="Proteomes" id="UP000244893"/>
    </source>
</evidence>
<dbReference type="OrthoDB" id="9799219at2"/>
<evidence type="ECO:0000256" key="3">
    <source>
        <dbReference type="ARBA" id="ARBA00022475"/>
    </source>
</evidence>
<dbReference type="AlphaFoldDB" id="A0A2V1HTQ0"/>
<feature type="region of interest" description="Disordered" evidence="7">
    <location>
        <begin position="117"/>
        <end position="139"/>
    </location>
</feature>
<keyword evidence="5 8" id="KW-1133">Transmembrane helix</keyword>
<keyword evidence="4 8" id="KW-0812">Transmembrane</keyword>
<dbReference type="Proteomes" id="UP000244893">
    <property type="component" value="Unassembled WGS sequence"/>
</dbReference>
<accession>A0A2V1HTQ0</accession>
<feature type="compositionally biased region" description="Acidic residues" evidence="7">
    <location>
        <begin position="124"/>
        <end position="139"/>
    </location>
</feature>